<accession>A0AAW4VHV5</accession>
<organism evidence="1 2">
    <name type="scientific">Faecalibacillus intestinalis</name>
    <dbReference type="NCBI Taxonomy" id="1982626"/>
    <lineage>
        <taxon>Bacteria</taxon>
        <taxon>Bacillati</taxon>
        <taxon>Bacillota</taxon>
        <taxon>Erysipelotrichia</taxon>
        <taxon>Erysipelotrichales</taxon>
        <taxon>Coprobacillaceae</taxon>
        <taxon>Faecalibacillus</taxon>
    </lineage>
</organism>
<name>A0AAW4VHV5_9FIRM</name>
<dbReference type="AlphaFoldDB" id="A0AAW4VHV5"/>
<proteinExistence type="predicted"/>
<dbReference type="RefSeq" id="WP_117865255.1">
    <property type="nucleotide sequence ID" value="NZ_DBFOUQ010000004.1"/>
</dbReference>
<comment type="caution">
    <text evidence="1">The sequence shown here is derived from an EMBL/GenBank/DDBJ whole genome shotgun (WGS) entry which is preliminary data.</text>
</comment>
<evidence type="ECO:0000313" key="1">
    <source>
        <dbReference type="EMBL" id="MCB8562069.1"/>
    </source>
</evidence>
<protein>
    <submittedName>
        <fullName evidence="1">Helix-turn-helix domain-containing protein</fullName>
    </submittedName>
</protein>
<dbReference type="Proteomes" id="UP001197827">
    <property type="component" value="Unassembled WGS sequence"/>
</dbReference>
<sequence length="93" mass="10729">MNDEFNISIEEVMKITHKSREFIINAIQQGTFPGSVDASGKRRNVHIPRKAFEDYMNHFNKSPSEELIIALLNSLNEKSALIKDTQHNQPNYK</sequence>
<reference evidence="1" key="1">
    <citation type="submission" date="2021-10" db="EMBL/GenBank/DDBJ databases">
        <title>Collection of gut derived symbiotic bacterial strains cultured from healthy donors.</title>
        <authorList>
            <person name="Lin H."/>
            <person name="Littmann E."/>
            <person name="Kohout C."/>
            <person name="Pamer E.G."/>
        </authorList>
    </citation>
    <scope>NUCLEOTIDE SEQUENCE</scope>
    <source>
        <strain evidence="1">DFI.5.2</strain>
    </source>
</reference>
<gene>
    <name evidence="1" type="ORF">LJD74_08685</name>
</gene>
<dbReference type="EMBL" id="JAJDKQ010000016">
    <property type="protein sequence ID" value="MCB8562069.1"/>
    <property type="molecule type" value="Genomic_DNA"/>
</dbReference>
<evidence type="ECO:0000313" key="2">
    <source>
        <dbReference type="Proteomes" id="UP001197827"/>
    </source>
</evidence>